<keyword evidence="2" id="KW-1185">Reference proteome</keyword>
<dbReference type="Proteomes" id="UP001054945">
    <property type="component" value="Unassembled WGS sequence"/>
</dbReference>
<evidence type="ECO:0000313" key="2">
    <source>
        <dbReference type="Proteomes" id="UP001054945"/>
    </source>
</evidence>
<dbReference type="EMBL" id="BPLR01004960">
    <property type="protein sequence ID" value="GIX98763.1"/>
    <property type="molecule type" value="Genomic_DNA"/>
</dbReference>
<accession>A0AAV4PRK0</accession>
<dbReference type="AlphaFoldDB" id="A0AAV4PRK0"/>
<comment type="caution">
    <text evidence="1">The sequence shown here is derived from an EMBL/GenBank/DDBJ whole genome shotgun (WGS) entry which is preliminary data.</text>
</comment>
<evidence type="ECO:0000313" key="1">
    <source>
        <dbReference type="EMBL" id="GIX98763.1"/>
    </source>
</evidence>
<organism evidence="1 2">
    <name type="scientific">Caerostris extrusa</name>
    <name type="common">Bark spider</name>
    <name type="synonym">Caerostris bankana</name>
    <dbReference type="NCBI Taxonomy" id="172846"/>
    <lineage>
        <taxon>Eukaryota</taxon>
        <taxon>Metazoa</taxon>
        <taxon>Ecdysozoa</taxon>
        <taxon>Arthropoda</taxon>
        <taxon>Chelicerata</taxon>
        <taxon>Arachnida</taxon>
        <taxon>Araneae</taxon>
        <taxon>Araneomorphae</taxon>
        <taxon>Entelegynae</taxon>
        <taxon>Araneoidea</taxon>
        <taxon>Araneidae</taxon>
        <taxon>Caerostris</taxon>
    </lineage>
</organism>
<reference evidence="1 2" key="1">
    <citation type="submission" date="2021-06" db="EMBL/GenBank/DDBJ databases">
        <title>Caerostris extrusa draft genome.</title>
        <authorList>
            <person name="Kono N."/>
            <person name="Arakawa K."/>
        </authorList>
    </citation>
    <scope>NUCLEOTIDE SEQUENCE [LARGE SCALE GENOMIC DNA]</scope>
</reference>
<gene>
    <name evidence="1" type="ORF">CEXT_572751</name>
</gene>
<protein>
    <submittedName>
        <fullName evidence="1">Uncharacterized protein</fullName>
    </submittedName>
</protein>
<proteinExistence type="predicted"/>
<name>A0AAV4PRK0_CAEEX</name>
<sequence>MVLDSVRKIENSFVTVSVKGMRSDTVIRNCILRWLPGFLRRPVGCQRAVGAAAKASEYVSSEKYSIAGPHMHKRNLSLRKLLFIRSEKYEVMECLLWL</sequence>